<name>A0A1A9VWC2_GLOAU</name>
<evidence type="ECO:0000313" key="2">
    <source>
        <dbReference type="EnsemblMetazoa" id="GAUT049789-PA"/>
    </source>
</evidence>
<keyword evidence="1" id="KW-1133">Transmembrane helix</keyword>
<proteinExistence type="predicted"/>
<keyword evidence="1" id="KW-0472">Membrane</keyword>
<protein>
    <submittedName>
        <fullName evidence="2">Uncharacterized protein</fullName>
    </submittedName>
</protein>
<reference evidence="2" key="1">
    <citation type="submission" date="2020-05" db="UniProtKB">
        <authorList>
            <consortium name="EnsemblMetazoa"/>
        </authorList>
    </citation>
    <scope>IDENTIFICATION</scope>
    <source>
        <strain evidence="2">TTRI</strain>
    </source>
</reference>
<feature type="transmembrane region" description="Helical" evidence="1">
    <location>
        <begin position="20"/>
        <end position="42"/>
    </location>
</feature>
<accession>A0A1A9VWC2</accession>
<keyword evidence="1" id="KW-0812">Transmembrane</keyword>
<evidence type="ECO:0000256" key="1">
    <source>
        <dbReference type="SAM" id="Phobius"/>
    </source>
</evidence>
<sequence length="118" mass="13570">MEDDLKNRWEFVDLIKFLYFLKTMAWVAINFLINLSLLRYYIQVSIAEDTYNAPIKRLSQSISEKLVTLSLLCVFGHKTLQALKIISLHGRVTVELTLTGSVTPSPEEFDKGKFVELT</sequence>
<dbReference type="EnsemblMetazoa" id="GAUT049789-RA">
    <property type="protein sequence ID" value="GAUT049789-PA"/>
    <property type="gene ID" value="GAUT049789"/>
</dbReference>
<evidence type="ECO:0000313" key="3">
    <source>
        <dbReference type="Proteomes" id="UP000078200"/>
    </source>
</evidence>
<keyword evidence="3" id="KW-1185">Reference proteome</keyword>
<dbReference type="Proteomes" id="UP000078200">
    <property type="component" value="Unassembled WGS sequence"/>
</dbReference>
<dbReference type="AlphaFoldDB" id="A0A1A9VWC2"/>
<organism evidence="2 3">
    <name type="scientific">Glossina austeni</name>
    <name type="common">Savannah tsetse fly</name>
    <dbReference type="NCBI Taxonomy" id="7395"/>
    <lineage>
        <taxon>Eukaryota</taxon>
        <taxon>Metazoa</taxon>
        <taxon>Ecdysozoa</taxon>
        <taxon>Arthropoda</taxon>
        <taxon>Hexapoda</taxon>
        <taxon>Insecta</taxon>
        <taxon>Pterygota</taxon>
        <taxon>Neoptera</taxon>
        <taxon>Endopterygota</taxon>
        <taxon>Diptera</taxon>
        <taxon>Brachycera</taxon>
        <taxon>Muscomorpha</taxon>
        <taxon>Hippoboscoidea</taxon>
        <taxon>Glossinidae</taxon>
        <taxon>Glossina</taxon>
    </lineage>
</organism>
<dbReference type="VEuPathDB" id="VectorBase:GAUT049789"/>